<evidence type="ECO:0000256" key="1">
    <source>
        <dbReference type="SAM" id="MobiDB-lite"/>
    </source>
</evidence>
<feature type="region of interest" description="Disordered" evidence="1">
    <location>
        <begin position="579"/>
        <end position="604"/>
    </location>
</feature>
<reference evidence="2 3" key="1">
    <citation type="journal article" date="2017" name="Gigascience">
        <title>Draft genome of the honey bee ectoparasitic mite, Tropilaelaps mercedesae, is shaped by the parasitic life history.</title>
        <authorList>
            <person name="Dong X."/>
            <person name="Armstrong S.D."/>
            <person name="Xia D."/>
            <person name="Makepeace B.L."/>
            <person name="Darby A.C."/>
            <person name="Kadowaki T."/>
        </authorList>
    </citation>
    <scope>NUCLEOTIDE SEQUENCE [LARGE SCALE GENOMIC DNA]</scope>
    <source>
        <strain evidence="2">Wuxi-XJTLU</strain>
    </source>
</reference>
<accession>A0A1V9Y1V5</accession>
<feature type="compositionally biased region" description="Basic and acidic residues" evidence="1">
    <location>
        <begin position="681"/>
        <end position="696"/>
    </location>
</feature>
<feature type="region of interest" description="Disordered" evidence="1">
    <location>
        <begin position="804"/>
        <end position="859"/>
    </location>
</feature>
<dbReference type="AlphaFoldDB" id="A0A1V9Y1V5"/>
<feature type="compositionally biased region" description="Basic and acidic residues" evidence="1">
    <location>
        <begin position="490"/>
        <end position="504"/>
    </location>
</feature>
<feature type="compositionally biased region" description="Basic and acidic residues" evidence="1">
    <location>
        <begin position="965"/>
        <end position="974"/>
    </location>
</feature>
<proteinExistence type="predicted"/>
<keyword evidence="3" id="KW-1185">Reference proteome</keyword>
<evidence type="ECO:0000313" key="3">
    <source>
        <dbReference type="Proteomes" id="UP000192247"/>
    </source>
</evidence>
<sequence>MVRVYRGHRLRVSSSSLAVRCLPPIPGLQDTQYASTFIKAIFRRTSERRGQRRVVRKIRCDQWELKSNTLSNASKHGGIPADLRTSTNSHIYQCGDDQLQTKTGNPDSYSFAYTGTMNSTVPVRAVQSNARPYHTLNQLNNAQHGAQMAGSQYQFHQPNRNLRKALESRCITSTSNRGGQHAPVVVMDLPTSETLDTRPDLKSKQAIICTAEIRDIDERCAENVISTVASSLDYRSLDEPQKLPSWMELKLTWAIKSFDFASESFKLLVKHSSCYLNDYWFSPYVGIRPFAPIFVQQFCVIMHDINKSSVAGVTLARDNDEHLINGSAVVQNRHSWIVEKSLAQVVDIKASRAIVTNIDSYIATDKGDAANSEIALRSTVTSNTTTNLNWSNGCEEKSLSHRRIAPTHRGVPCEVHLHAAMNRAPPVDFGVSESVRLEKTEDSLSEVVVKPAMKTVVSSGSYKGGDSGKHTTTADALDFDETGPSSPPIESRRGEDVELSRRTVLDQRDITEKYLTEKEEQLEADYFSHSETSSSSGDGNDRAISDADDNFESTDEIDDLSTVNSLKKFSSNQPVTHLPVFTVRSRDQDKQRRKIGENSNTSTLKRRSSIDNFLLTLNRQRRGFPTHSVTESLNPSSTHAWAQGSVNENGMDDDLVILSDGGSGSGEEDLLDSIEGSGLEAAHKDPETSHIDKSNMEENTYDAKSAADDIRKGEQQQEIEELNIINTMYDNKRKHSRQRSYLTSHPSGEEPKKTRRNAADARKACPTFLPLLPDNIEMKTSMTFGGYTVDMSCHCSPIKERSQVRRIETDLPTVSEQPAEKDDEEAKPITRDEAVARRDKRVDESISKSHAQETDVNYQADAADYQNDQGNNQDDGDIYVLSSLVPRSGIRYYFVNENQVEKGLLAVDDFLRHGIGSKKSSPSKNRRRVVFTDKPNAVHLEDWAASMRKRKTVAEAAASIPMNSLDDKPDKNEHVLTSPNKAKMGFVFKNSESSGKVSSSDGSKGANAAVNGEGPSSSNGPYLEDRSDSSHDTSHRRVSGNESRQEAEKAECRPYDGLNGKARPQNRQPPPIRCNPTRSSGSLRAETVEGWYRTTQPSHPRSRSSLQKQPHKASVIATPKHIHYVHYCCYLSANPNAEKPQQPLFVHVKEPVQQSDREARQSVMANL</sequence>
<dbReference type="Proteomes" id="UP000192247">
    <property type="component" value="Unassembled WGS sequence"/>
</dbReference>
<feature type="compositionally biased region" description="Basic and acidic residues" evidence="1">
    <location>
        <begin position="747"/>
        <end position="760"/>
    </location>
</feature>
<feature type="compositionally biased region" description="Basic and acidic residues" evidence="1">
    <location>
        <begin position="705"/>
        <end position="714"/>
    </location>
</feature>
<feature type="compositionally biased region" description="Basic and acidic residues" evidence="1">
    <location>
        <begin position="1043"/>
        <end position="1054"/>
    </location>
</feature>
<comment type="caution">
    <text evidence="2">The sequence shown here is derived from an EMBL/GenBank/DDBJ whole genome shotgun (WGS) entry which is preliminary data.</text>
</comment>
<name>A0A1V9Y1V5_9ACAR</name>
<feature type="compositionally biased region" description="Basic and acidic residues" evidence="1">
    <location>
        <begin position="584"/>
        <end position="596"/>
    </location>
</feature>
<feature type="region of interest" description="Disordered" evidence="1">
    <location>
        <begin position="729"/>
        <end position="760"/>
    </location>
</feature>
<dbReference type="EMBL" id="MNPL01000815">
    <property type="protein sequence ID" value="OQR79685.1"/>
    <property type="molecule type" value="Genomic_DNA"/>
</dbReference>
<feature type="region of interest" description="Disordered" evidence="1">
    <location>
        <begin position="457"/>
        <end position="504"/>
    </location>
</feature>
<feature type="region of interest" description="Disordered" evidence="1">
    <location>
        <begin position="991"/>
        <end position="1084"/>
    </location>
</feature>
<feature type="compositionally biased region" description="Low complexity" evidence="1">
    <location>
        <begin position="991"/>
        <end position="1005"/>
    </location>
</feature>
<evidence type="ECO:0000313" key="2">
    <source>
        <dbReference type="EMBL" id="OQR79685.1"/>
    </source>
</evidence>
<feature type="compositionally biased region" description="Basic and acidic residues" evidence="1">
    <location>
        <begin position="818"/>
        <end position="853"/>
    </location>
</feature>
<feature type="region of interest" description="Disordered" evidence="1">
    <location>
        <begin position="521"/>
        <end position="553"/>
    </location>
</feature>
<protein>
    <submittedName>
        <fullName evidence="2">Teneurin-3-like</fullName>
    </submittedName>
</protein>
<feature type="compositionally biased region" description="Basic and acidic residues" evidence="1">
    <location>
        <begin position="1023"/>
        <end position="1035"/>
    </location>
</feature>
<feature type="region of interest" description="Disordered" evidence="1">
    <location>
        <begin position="960"/>
        <end position="979"/>
    </location>
</feature>
<gene>
    <name evidence="2" type="ORF">BIW11_02522</name>
</gene>
<dbReference type="InParanoid" id="A0A1V9Y1V5"/>
<organism evidence="2 3">
    <name type="scientific">Tropilaelaps mercedesae</name>
    <dbReference type="NCBI Taxonomy" id="418985"/>
    <lineage>
        <taxon>Eukaryota</taxon>
        <taxon>Metazoa</taxon>
        <taxon>Ecdysozoa</taxon>
        <taxon>Arthropoda</taxon>
        <taxon>Chelicerata</taxon>
        <taxon>Arachnida</taxon>
        <taxon>Acari</taxon>
        <taxon>Parasitiformes</taxon>
        <taxon>Mesostigmata</taxon>
        <taxon>Gamasina</taxon>
        <taxon>Dermanyssoidea</taxon>
        <taxon>Laelapidae</taxon>
        <taxon>Tropilaelaps</taxon>
    </lineage>
</organism>
<feature type="region of interest" description="Disordered" evidence="1">
    <location>
        <begin position="680"/>
        <end position="714"/>
    </location>
</feature>